<dbReference type="SUPFAM" id="SSF56219">
    <property type="entry name" value="DNase I-like"/>
    <property type="match status" value="1"/>
</dbReference>
<dbReference type="AlphaFoldDB" id="A0A2U1KUV6"/>
<dbReference type="EMBL" id="PKPP01013741">
    <property type="protein sequence ID" value="PWA40520.1"/>
    <property type="molecule type" value="Genomic_DNA"/>
</dbReference>
<accession>A0A2U1KUV6</accession>
<organism evidence="1 2">
    <name type="scientific">Artemisia annua</name>
    <name type="common">Sweet wormwood</name>
    <dbReference type="NCBI Taxonomy" id="35608"/>
    <lineage>
        <taxon>Eukaryota</taxon>
        <taxon>Viridiplantae</taxon>
        <taxon>Streptophyta</taxon>
        <taxon>Embryophyta</taxon>
        <taxon>Tracheophyta</taxon>
        <taxon>Spermatophyta</taxon>
        <taxon>Magnoliopsida</taxon>
        <taxon>eudicotyledons</taxon>
        <taxon>Gunneridae</taxon>
        <taxon>Pentapetalae</taxon>
        <taxon>asterids</taxon>
        <taxon>campanulids</taxon>
        <taxon>Asterales</taxon>
        <taxon>Asteraceae</taxon>
        <taxon>Asteroideae</taxon>
        <taxon>Anthemideae</taxon>
        <taxon>Artemisiinae</taxon>
        <taxon>Artemisia</taxon>
    </lineage>
</organism>
<dbReference type="InterPro" id="IPR036691">
    <property type="entry name" value="Endo/exonu/phosph_ase_sf"/>
</dbReference>
<name>A0A2U1KUV6_ARTAN</name>
<dbReference type="Gene3D" id="3.60.10.10">
    <property type="entry name" value="Endonuclease/exonuclease/phosphatase"/>
    <property type="match status" value="1"/>
</dbReference>
<evidence type="ECO:0000313" key="1">
    <source>
        <dbReference type="EMBL" id="PWA40520.1"/>
    </source>
</evidence>
<evidence type="ECO:0000313" key="2">
    <source>
        <dbReference type="Proteomes" id="UP000245207"/>
    </source>
</evidence>
<gene>
    <name evidence="1" type="ORF">CTI12_AA562120</name>
</gene>
<keyword evidence="2" id="KW-1185">Reference proteome</keyword>
<reference evidence="1 2" key="1">
    <citation type="journal article" date="2018" name="Mol. Plant">
        <title>The genome of Artemisia annua provides insight into the evolution of Asteraceae family and artemisinin biosynthesis.</title>
        <authorList>
            <person name="Shen Q."/>
            <person name="Zhang L."/>
            <person name="Liao Z."/>
            <person name="Wang S."/>
            <person name="Yan T."/>
            <person name="Shi P."/>
            <person name="Liu M."/>
            <person name="Fu X."/>
            <person name="Pan Q."/>
            <person name="Wang Y."/>
            <person name="Lv Z."/>
            <person name="Lu X."/>
            <person name="Zhang F."/>
            <person name="Jiang W."/>
            <person name="Ma Y."/>
            <person name="Chen M."/>
            <person name="Hao X."/>
            <person name="Li L."/>
            <person name="Tang Y."/>
            <person name="Lv G."/>
            <person name="Zhou Y."/>
            <person name="Sun X."/>
            <person name="Brodelius P.E."/>
            <person name="Rose J.K.C."/>
            <person name="Tang K."/>
        </authorList>
    </citation>
    <scope>NUCLEOTIDE SEQUENCE [LARGE SCALE GENOMIC DNA]</scope>
    <source>
        <strain evidence="2">cv. Huhao1</strain>
        <tissue evidence="1">Leaf</tissue>
    </source>
</reference>
<evidence type="ECO:0008006" key="3">
    <source>
        <dbReference type="Google" id="ProtNLM"/>
    </source>
</evidence>
<sequence length="83" mass="9734">MDYKIGIWNVRSMNNTKKQKEIKKFIYEERIHVFSIIETHVKATKLQKEKAWVCPSLSISTITSGTWMNLHYFSLPTVLTKSS</sequence>
<protein>
    <recommendedName>
        <fullName evidence="3">RNA-directed DNA polymerase, eukaryota, Reverse transcriptase zinc-binding domain protein</fullName>
    </recommendedName>
</protein>
<dbReference type="OrthoDB" id="1932741at2759"/>
<proteinExistence type="predicted"/>
<dbReference type="Proteomes" id="UP000245207">
    <property type="component" value="Unassembled WGS sequence"/>
</dbReference>
<comment type="caution">
    <text evidence="1">The sequence shown here is derived from an EMBL/GenBank/DDBJ whole genome shotgun (WGS) entry which is preliminary data.</text>
</comment>